<dbReference type="PANTHER" id="PTHR32347:SF14">
    <property type="entry name" value="EFFLUX SYSTEM COMPONENT YKNX-RELATED"/>
    <property type="match status" value="1"/>
</dbReference>
<dbReference type="SUPFAM" id="SSF56954">
    <property type="entry name" value="Outer membrane efflux proteins (OEP)"/>
    <property type="match status" value="1"/>
</dbReference>
<evidence type="ECO:0000256" key="3">
    <source>
        <dbReference type="SAM" id="Coils"/>
    </source>
</evidence>
<evidence type="ECO:0000256" key="2">
    <source>
        <dbReference type="ARBA" id="ARBA00023054"/>
    </source>
</evidence>
<dbReference type="EMBL" id="JWIC01000005">
    <property type="protein sequence ID" value="KID57428.1"/>
    <property type="molecule type" value="Genomic_DNA"/>
</dbReference>
<reference evidence="5 6" key="1">
    <citation type="submission" date="2014-12" db="EMBL/GenBank/DDBJ databases">
        <title>Draft Genome Sequence of Pseudoalteromonas luteoviolacea HI1.</title>
        <authorList>
            <person name="Asahina A.Y."/>
            <person name="Hadfield M.G."/>
        </authorList>
    </citation>
    <scope>NUCLEOTIDE SEQUENCE [LARGE SCALE GENOMIC DNA]</scope>
    <source>
        <strain evidence="5 6">HI1</strain>
    </source>
</reference>
<dbReference type="Proteomes" id="UP000031327">
    <property type="component" value="Unassembled WGS sequence"/>
</dbReference>
<evidence type="ECO:0000256" key="1">
    <source>
        <dbReference type="ARBA" id="ARBA00004196"/>
    </source>
</evidence>
<evidence type="ECO:0000313" key="5">
    <source>
        <dbReference type="EMBL" id="KID57428.1"/>
    </source>
</evidence>
<feature type="coiled-coil region" evidence="3">
    <location>
        <begin position="112"/>
        <end position="202"/>
    </location>
</feature>
<dbReference type="Gene3D" id="1.10.287.470">
    <property type="entry name" value="Helix hairpin bin"/>
    <property type="match status" value="1"/>
</dbReference>
<name>A0A0C1MRY5_9GAMM</name>
<dbReference type="InterPro" id="IPR050465">
    <property type="entry name" value="UPF0194_transport"/>
</dbReference>
<gene>
    <name evidence="5" type="ORF">JF50_09500</name>
</gene>
<proteinExistence type="predicted"/>
<dbReference type="OrthoDB" id="5752864at2"/>
<comment type="caution">
    <text evidence="5">The sequence shown here is derived from an EMBL/GenBank/DDBJ whole genome shotgun (WGS) entry which is preliminary data.</text>
</comment>
<dbReference type="PANTHER" id="PTHR32347">
    <property type="entry name" value="EFFLUX SYSTEM COMPONENT YKNX-RELATED"/>
    <property type="match status" value="1"/>
</dbReference>
<dbReference type="AlphaFoldDB" id="A0A0C1MRY5"/>
<dbReference type="Gene3D" id="2.40.30.170">
    <property type="match status" value="1"/>
</dbReference>
<comment type="subcellular location">
    <subcellularLocation>
        <location evidence="1">Cell envelope</location>
    </subcellularLocation>
</comment>
<feature type="transmembrane region" description="Helical" evidence="4">
    <location>
        <begin position="24"/>
        <end position="42"/>
    </location>
</feature>
<keyword evidence="4" id="KW-0812">Transmembrane</keyword>
<dbReference type="RefSeq" id="WP_039609199.1">
    <property type="nucleotide sequence ID" value="NZ_JWIC01000005.1"/>
</dbReference>
<evidence type="ECO:0000256" key="4">
    <source>
        <dbReference type="SAM" id="Phobius"/>
    </source>
</evidence>
<accession>A0A0C1MRY5</accession>
<evidence type="ECO:0000313" key="6">
    <source>
        <dbReference type="Proteomes" id="UP000031327"/>
    </source>
</evidence>
<dbReference type="SUPFAM" id="SSF111369">
    <property type="entry name" value="HlyD-like secretion proteins"/>
    <property type="match status" value="1"/>
</dbReference>
<protein>
    <submittedName>
        <fullName evidence="5">RND transporter MFP subunit</fullName>
    </submittedName>
</protein>
<dbReference type="Gene3D" id="2.40.50.100">
    <property type="match status" value="1"/>
</dbReference>
<dbReference type="GO" id="GO:0030313">
    <property type="term" value="C:cell envelope"/>
    <property type="evidence" value="ECO:0007669"/>
    <property type="project" value="UniProtKB-SubCell"/>
</dbReference>
<keyword evidence="4" id="KW-1133">Transmembrane helix</keyword>
<keyword evidence="2 3" id="KW-0175">Coiled coil</keyword>
<sequence length="419" mass="46555">MIKDTSGQDQYVPERRAFFQRKSVWGAAGIAVLILTIVWLFISPQAQRSVDKAQLDIATVQIDTLIREIGAHGRIVAAHAPTVYSPEVGVATLYVSAGDSVKAGQLVAQLHSPELSSELKQQESELSRLESEWQRQQLEARRQALALEKSLDLAKVSLEAAERENRRAQLSIQSSLISQIDLEQAQDDYAKAKVNFSHAQKEADIGNDTLKFELASAKSRFDRQALVVEEIKRRVTNLKVRATVDGIVGNLLVQNKAAVNQNHPLMTLVDLSAYEAELRVPESYANELGLEMTVLMRIGATEFVGQLSAISPEVSDREVTARVKFTNQDITGIRQNQRVHARIQLENKENVLTVRRGPFLNNGGYFAYRLRDNFAERVEISTGSSSLKDIEIITGLQEGDEIIISGYDAFSNADSVLIR</sequence>
<dbReference type="Gene3D" id="2.40.420.20">
    <property type="match status" value="1"/>
</dbReference>
<keyword evidence="4" id="KW-0472">Membrane</keyword>
<organism evidence="5 6">
    <name type="scientific">Pseudoalteromonas luteoviolacea</name>
    <dbReference type="NCBI Taxonomy" id="43657"/>
    <lineage>
        <taxon>Bacteria</taxon>
        <taxon>Pseudomonadati</taxon>
        <taxon>Pseudomonadota</taxon>
        <taxon>Gammaproteobacteria</taxon>
        <taxon>Alteromonadales</taxon>
        <taxon>Pseudoalteromonadaceae</taxon>
        <taxon>Pseudoalteromonas</taxon>
    </lineage>
</organism>